<protein>
    <submittedName>
        <fullName evidence="1">Uncharacterized protein</fullName>
    </submittedName>
</protein>
<dbReference type="EMBL" id="KN880987">
    <property type="protein sequence ID" value="KIY61281.1"/>
    <property type="molecule type" value="Genomic_DNA"/>
</dbReference>
<reference evidence="1 2" key="1">
    <citation type="journal article" date="2015" name="Fungal Genet. Biol.">
        <title>Evolution of novel wood decay mechanisms in Agaricales revealed by the genome sequences of Fistulina hepatica and Cylindrobasidium torrendii.</title>
        <authorList>
            <person name="Floudas D."/>
            <person name="Held B.W."/>
            <person name="Riley R."/>
            <person name="Nagy L.G."/>
            <person name="Koehler G."/>
            <person name="Ransdell A.S."/>
            <person name="Younus H."/>
            <person name="Chow J."/>
            <person name="Chiniquy J."/>
            <person name="Lipzen A."/>
            <person name="Tritt A."/>
            <person name="Sun H."/>
            <person name="Haridas S."/>
            <person name="LaButti K."/>
            <person name="Ohm R.A."/>
            <person name="Kues U."/>
            <person name="Blanchette R.A."/>
            <person name="Grigoriev I.V."/>
            <person name="Minto R.E."/>
            <person name="Hibbett D.S."/>
        </authorList>
    </citation>
    <scope>NUCLEOTIDE SEQUENCE [LARGE SCALE GENOMIC DNA]</scope>
    <source>
        <strain evidence="1 2">FP15055 ss-10</strain>
    </source>
</reference>
<organism evidence="1 2">
    <name type="scientific">Cylindrobasidium torrendii FP15055 ss-10</name>
    <dbReference type="NCBI Taxonomy" id="1314674"/>
    <lineage>
        <taxon>Eukaryota</taxon>
        <taxon>Fungi</taxon>
        <taxon>Dikarya</taxon>
        <taxon>Basidiomycota</taxon>
        <taxon>Agaricomycotina</taxon>
        <taxon>Agaricomycetes</taxon>
        <taxon>Agaricomycetidae</taxon>
        <taxon>Agaricales</taxon>
        <taxon>Marasmiineae</taxon>
        <taxon>Physalacriaceae</taxon>
        <taxon>Cylindrobasidium</taxon>
    </lineage>
</organism>
<dbReference type="Proteomes" id="UP000054007">
    <property type="component" value="Unassembled WGS sequence"/>
</dbReference>
<accession>A0A0D7AVI3</accession>
<evidence type="ECO:0000313" key="1">
    <source>
        <dbReference type="EMBL" id="KIY61281.1"/>
    </source>
</evidence>
<dbReference type="AlphaFoldDB" id="A0A0D7AVI3"/>
<keyword evidence="2" id="KW-1185">Reference proteome</keyword>
<evidence type="ECO:0000313" key="2">
    <source>
        <dbReference type="Proteomes" id="UP000054007"/>
    </source>
</evidence>
<dbReference type="OrthoDB" id="3258419at2759"/>
<proteinExistence type="predicted"/>
<gene>
    <name evidence="1" type="ORF">CYLTODRAFT_459991</name>
</gene>
<name>A0A0D7AVI3_9AGAR</name>
<sequence>MATQDIEIDEISAPHFQMDSWIERGAQWKDTPAYVADAWYSELVIPADALEYIPDPTDSVKNMLHARIPEIDNGFSLYPIPAYFNCHEKPSSTVTSAQIMGLLRRKIPSSNLLDKLIEAAPQEWLNGKKGFLVDPRLPSARPVPFWALSALRRLVKLSTAHADYVVAQSTISTQCQSPEMQTCFRQFHCTLLQYP</sequence>